<name>A0A6C0L6N3_9ENTR</name>
<dbReference type="EMBL" id="MK933279">
    <property type="protein sequence ID" value="QHU25372.1"/>
    <property type="molecule type" value="Genomic_DNA"/>
</dbReference>
<reference evidence="1" key="1">
    <citation type="journal article" date="2019" name="Infect. Drug Resist.">
        <title>Coproduction Of MCR-9 And NDM-1 By Colistin-Resistant Enterobacter hormaechei Isolated From Bloodstream Infection.</title>
        <authorList>
            <person name="Yuan Y."/>
            <person name="Li Y."/>
            <person name="Wang G."/>
            <person name="Li C."/>
            <person name="Xiang L."/>
            <person name="She J."/>
            <person name="Yang Y."/>
            <person name="Zhong F."/>
            <person name="Zhang L."/>
        </authorList>
    </citation>
    <scope>NUCLEOTIDE SEQUENCE</scope>
    <source>
        <strain evidence="1">SCNJ07</strain>
        <plasmid evidence="1">pMCR-SCNJ07</plasmid>
    </source>
</reference>
<dbReference type="AlphaFoldDB" id="A0A6C0L6N3"/>
<geneLocation type="plasmid" evidence="1">
    <name>pMCR-SCNJ07</name>
</geneLocation>
<evidence type="ECO:0000313" key="1">
    <source>
        <dbReference type="EMBL" id="QHU25372.1"/>
    </source>
</evidence>
<organism evidence="1">
    <name type="scientific">Enterobacter hormaechei</name>
    <dbReference type="NCBI Taxonomy" id="158836"/>
    <lineage>
        <taxon>Bacteria</taxon>
        <taxon>Pseudomonadati</taxon>
        <taxon>Pseudomonadota</taxon>
        <taxon>Gammaproteobacteria</taxon>
        <taxon>Enterobacterales</taxon>
        <taxon>Enterobacteriaceae</taxon>
        <taxon>Enterobacter</taxon>
        <taxon>Enterobacter cloacae complex</taxon>
    </lineage>
</organism>
<protein>
    <submittedName>
        <fullName evidence="1">Uncharacterized protein</fullName>
    </submittedName>
</protein>
<proteinExistence type="predicted"/>
<accession>A0A6C0L6N3</accession>
<gene>
    <name evidence="1" type="ORF">PMDKIKNG_00286</name>
</gene>
<keyword evidence="1" id="KW-0614">Plasmid</keyword>
<sequence>MITFPPRGRLNSYPAGAIPTAALPVRRVAWPAKPGIEHPGFTDGRCIDAGIREEINRGGVVQLVAFIGQSADHLMRLKQHIR</sequence>